<dbReference type="AlphaFoldDB" id="A0A382G4X9"/>
<sequence>MAAKMTSEIFSIANGLSSDEERVNYLRQNATKAVKELLKYNFNDDFKFLLPEGRPDLSAKDGE</sequence>
<name>A0A382G4X9_9ZZZZ</name>
<reference evidence="1" key="1">
    <citation type="submission" date="2018-05" db="EMBL/GenBank/DDBJ databases">
        <authorList>
            <person name="Lanie J.A."/>
            <person name="Ng W.-L."/>
            <person name="Kazmierczak K.M."/>
            <person name="Andrzejewski T.M."/>
            <person name="Davidsen T.M."/>
            <person name="Wayne K.J."/>
            <person name="Tettelin H."/>
            <person name="Glass J.I."/>
            <person name="Rusch D."/>
            <person name="Podicherti R."/>
            <person name="Tsui H.-C.T."/>
            <person name="Winkler M.E."/>
        </authorList>
    </citation>
    <scope>NUCLEOTIDE SEQUENCE</scope>
</reference>
<organism evidence="1">
    <name type="scientific">marine metagenome</name>
    <dbReference type="NCBI Taxonomy" id="408172"/>
    <lineage>
        <taxon>unclassified sequences</taxon>
        <taxon>metagenomes</taxon>
        <taxon>ecological metagenomes</taxon>
    </lineage>
</organism>
<dbReference type="EMBL" id="UINC01053450">
    <property type="protein sequence ID" value="SVB69969.1"/>
    <property type="molecule type" value="Genomic_DNA"/>
</dbReference>
<evidence type="ECO:0000313" key="1">
    <source>
        <dbReference type="EMBL" id="SVB69969.1"/>
    </source>
</evidence>
<feature type="non-terminal residue" evidence="1">
    <location>
        <position position="63"/>
    </location>
</feature>
<proteinExistence type="predicted"/>
<gene>
    <name evidence="1" type="ORF">METZ01_LOCUS222823</name>
</gene>
<protein>
    <submittedName>
        <fullName evidence="1">Uncharacterized protein</fullName>
    </submittedName>
</protein>
<accession>A0A382G4X9</accession>